<feature type="compositionally biased region" description="Low complexity" evidence="6">
    <location>
        <begin position="146"/>
        <end position="156"/>
    </location>
</feature>
<sequence length="492" mass="54234">MFSFITTSVFFVCVVLSKGDYSNPYLIGGGHAQNALVEIPSIPTSRLSTNRDLRNQLSATDNEMRKFCKGETGLFRGLTCNKFVHCWNGNAVEQDCPEGLFFNSKGYCDFPQNVDCNEVSPTVSSASAAKGDSGSWSPPSPPPPSVQSTDSVTSPPGVIRPQNTLLSVSSSPSSRLGKSCRKARGQFASAYCDKYINCWDGQAIEEKCPSGLLFSDQGYCDFPQNVNCGGRIIGEAVHPQQVPDKVQGQGVLNETPPECPLPSGTFRDKTKCNKYFTCIANQVVARQECPQGLVFNDFLGVCDFNSRVDCSKEPVYFQSAKKNDISYNSDSRNTECTVELGAFRDLRNCSTFYICVSNKLVAKYNCPEGLSFNDDLGICDYSKNVNCWLPPKVFKAKQNFIQTLPPGQSTSFDYPDRKILVETTWMIFLYISGKELMQKIRTCQVGSSFPLNPQCTAMCLCKEEAAEIVQCPAALAYDIRTDKCVLPHIARC</sequence>
<feature type="region of interest" description="Disordered" evidence="6">
    <location>
        <begin position="125"/>
        <end position="178"/>
    </location>
</feature>
<dbReference type="Proteomes" id="UP000410492">
    <property type="component" value="Unassembled WGS sequence"/>
</dbReference>
<dbReference type="EMBL" id="CAACVG010011949">
    <property type="protein sequence ID" value="VEN59246.1"/>
    <property type="molecule type" value="Genomic_DNA"/>
</dbReference>
<dbReference type="PROSITE" id="PS50940">
    <property type="entry name" value="CHIT_BIND_II"/>
    <property type="match status" value="5"/>
</dbReference>
<protein>
    <recommendedName>
        <fullName evidence="8">Chitin-binding type-2 domain-containing protein</fullName>
    </recommendedName>
</protein>
<proteinExistence type="predicted"/>
<dbReference type="InterPro" id="IPR051940">
    <property type="entry name" value="Chitin_bind-dev_reg"/>
</dbReference>
<dbReference type="SMART" id="SM00494">
    <property type="entry name" value="ChtBD2"/>
    <property type="match status" value="5"/>
</dbReference>
<dbReference type="AlphaFoldDB" id="A0A653DGB5"/>
<evidence type="ECO:0000256" key="6">
    <source>
        <dbReference type="SAM" id="MobiDB-lite"/>
    </source>
</evidence>
<evidence type="ECO:0000256" key="3">
    <source>
        <dbReference type="ARBA" id="ARBA00022737"/>
    </source>
</evidence>
<dbReference type="SUPFAM" id="SSF57625">
    <property type="entry name" value="Invertebrate chitin-binding proteins"/>
    <property type="match status" value="5"/>
</dbReference>
<organism evidence="9 10">
    <name type="scientific">Callosobruchus maculatus</name>
    <name type="common">Southern cowpea weevil</name>
    <name type="synonym">Pulse bruchid</name>
    <dbReference type="NCBI Taxonomy" id="64391"/>
    <lineage>
        <taxon>Eukaryota</taxon>
        <taxon>Metazoa</taxon>
        <taxon>Ecdysozoa</taxon>
        <taxon>Arthropoda</taxon>
        <taxon>Hexapoda</taxon>
        <taxon>Insecta</taxon>
        <taxon>Pterygota</taxon>
        <taxon>Neoptera</taxon>
        <taxon>Endopterygota</taxon>
        <taxon>Coleoptera</taxon>
        <taxon>Polyphaga</taxon>
        <taxon>Cucujiformia</taxon>
        <taxon>Chrysomeloidea</taxon>
        <taxon>Chrysomelidae</taxon>
        <taxon>Bruchinae</taxon>
        <taxon>Bruchini</taxon>
        <taxon>Callosobruchus</taxon>
    </lineage>
</organism>
<dbReference type="InterPro" id="IPR036508">
    <property type="entry name" value="Chitin-bd_dom_sf"/>
</dbReference>
<accession>A0A653DGB5</accession>
<dbReference type="InterPro" id="IPR002557">
    <property type="entry name" value="Chitin-bd_dom"/>
</dbReference>
<dbReference type="PANTHER" id="PTHR23301:SF98">
    <property type="entry name" value="CHITIN-BINDING TYPE-2 DOMAIN-CONTAINING PROTEIN-RELATED"/>
    <property type="match status" value="1"/>
</dbReference>
<evidence type="ECO:0000256" key="2">
    <source>
        <dbReference type="ARBA" id="ARBA00022729"/>
    </source>
</evidence>
<dbReference type="GO" id="GO:0005576">
    <property type="term" value="C:extracellular region"/>
    <property type="evidence" value="ECO:0007669"/>
    <property type="project" value="InterPro"/>
</dbReference>
<feature type="domain" description="Chitin-binding type-2" evidence="8">
    <location>
        <begin position="333"/>
        <end position="389"/>
    </location>
</feature>
<evidence type="ECO:0000313" key="10">
    <source>
        <dbReference type="Proteomes" id="UP000410492"/>
    </source>
</evidence>
<keyword evidence="2 7" id="KW-0732">Signal</keyword>
<dbReference type="PANTHER" id="PTHR23301">
    <property type="entry name" value="CHITIN BINDING PERITROPHIN-A"/>
    <property type="match status" value="1"/>
</dbReference>
<evidence type="ECO:0000256" key="4">
    <source>
        <dbReference type="ARBA" id="ARBA00023157"/>
    </source>
</evidence>
<feature type="domain" description="Chitin-binding type-2" evidence="8">
    <location>
        <begin position="440"/>
        <end position="492"/>
    </location>
</feature>
<evidence type="ECO:0000256" key="1">
    <source>
        <dbReference type="ARBA" id="ARBA00022669"/>
    </source>
</evidence>
<feature type="signal peptide" evidence="7">
    <location>
        <begin position="1"/>
        <end position="19"/>
    </location>
</feature>
<evidence type="ECO:0000259" key="8">
    <source>
        <dbReference type="PROSITE" id="PS50940"/>
    </source>
</evidence>
<evidence type="ECO:0000313" key="9">
    <source>
        <dbReference type="EMBL" id="VEN59246.1"/>
    </source>
</evidence>
<gene>
    <name evidence="9" type="ORF">CALMAC_LOCUS17348</name>
</gene>
<feature type="domain" description="Chitin-binding type-2" evidence="8">
    <location>
        <begin position="256"/>
        <end position="312"/>
    </location>
</feature>
<dbReference type="GO" id="GO:0008061">
    <property type="term" value="F:chitin binding"/>
    <property type="evidence" value="ECO:0007669"/>
    <property type="project" value="UniProtKB-KW"/>
</dbReference>
<reference evidence="9 10" key="1">
    <citation type="submission" date="2019-01" db="EMBL/GenBank/DDBJ databases">
        <authorList>
            <person name="Sayadi A."/>
        </authorList>
    </citation>
    <scope>NUCLEOTIDE SEQUENCE [LARGE SCALE GENOMIC DNA]</scope>
</reference>
<keyword evidence="3" id="KW-0677">Repeat</keyword>
<feature type="compositionally biased region" description="Low complexity" evidence="6">
    <location>
        <begin position="165"/>
        <end position="177"/>
    </location>
</feature>
<evidence type="ECO:0000256" key="7">
    <source>
        <dbReference type="SAM" id="SignalP"/>
    </source>
</evidence>
<dbReference type="OrthoDB" id="8197172at2759"/>
<dbReference type="Gene3D" id="2.170.140.10">
    <property type="entry name" value="Chitin binding domain"/>
    <property type="match status" value="4"/>
</dbReference>
<evidence type="ECO:0000256" key="5">
    <source>
        <dbReference type="ARBA" id="ARBA00023180"/>
    </source>
</evidence>
<feature type="compositionally biased region" description="Low complexity" evidence="6">
    <location>
        <begin position="125"/>
        <end position="137"/>
    </location>
</feature>
<keyword evidence="10" id="KW-1185">Reference proteome</keyword>
<keyword evidence="1" id="KW-0147">Chitin-binding</keyword>
<keyword evidence="5" id="KW-0325">Glycoprotein</keyword>
<name>A0A653DGB5_CALMS</name>
<feature type="chain" id="PRO_5024855893" description="Chitin-binding type-2 domain-containing protein" evidence="7">
    <location>
        <begin position="20"/>
        <end position="492"/>
    </location>
</feature>
<dbReference type="Pfam" id="PF01607">
    <property type="entry name" value="CBM_14"/>
    <property type="match status" value="4"/>
</dbReference>
<keyword evidence="4" id="KW-1015">Disulfide bond</keyword>
<feature type="domain" description="Chitin-binding type-2" evidence="8">
    <location>
        <begin position="65"/>
        <end position="118"/>
    </location>
</feature>
<feature type="domain" description="Chitin-binding type-2" evidence="8">
    <location>
        <begin position="177"/>
        <end position="230"/>
    </location>
</feature>